<sequence>MTVFFGLEKRRDDKKQNLSISRRFSQTLADGEARIILPSSAKIRAVCRTSLSK</sequence>
<accession>W0F8S3</accession>
<evidence type="ECO:0000313" key="2">
    <source>
        <dbReference type="Proteomes" id="UP000003586"/>
    </source>
</evidence>
<name>W0F8S3_9BACT</name>
<protein>
    <submittedName>
        <fullName evidence="1">Uncharacterized protein</fullName>
    </submittedName>
</protein>
<gene>
    <name evidence="1" type="ORF">NIASO_15740</name>
</gene>
<dbReference type="AlphaFoldDB" id="W0F8S3"/>
<dbReference type="EMBL" id="CP007035">
    <property type="protein sequence ID" value="AHF17869.1"/>
    <property type="molecule type" value="Genomic_DNA"/>
</dbReference>
<proteinExistence type="predicted"/>
<dbReference type="KEGG" id="nso:NIASO_15740"/>
<evidence type="ECO:0000313" key="1">
    <source>
        <dbReference type="EMBL" id="AHF17869.1"/>
    </source>
</evidence>
<keyword evidence="2" id="KW-1185">Reference proteome</keyword>
<organism evidence="1 2">
    <name type="scientific">Niabella soli DSM 19437</name>
    <dbReference type="NCBI Taxonomy" id="929713"/>
    <lineage>
        <taxon>Bacteria</taxon>
        <taxon>Pseudomonadati</taxon>
        <taxon>Bacteroidota</taxon>
        <taxon>Chitinophagia</taxon>
        <taxon>Chitinophagales</taxon>
        <taxon>Chitinophagaceae</taxon>
        <taxon>Niabella</taxon>
    </lineage>
</organism>
<dbReference type="Proteomes" id="UP000003586">
    <property type="component" value="Chromosome"/>
</dbReference>
<reference evidence="1 2" key="1">
    <citation type="submission" date="2013-12" db="EMBL/GenBank/DDBJ databases">
        <authorList>
            <consortium name="DOE Joint Genome Institute"/>
            <person name="Eisen J."/>
            <person name="Huntemann M."/>
            <person name="Han J."/>
            <person name="Chen A."/>
            <person name="Kyrpides N."/>
            <person name="Mavromatis K."/>
            <person name="Markowitz V."/>
            <person name="Palaniappan K."/>
            <person name="Ivanova N."/>
            <person name="Schaumberg A."/>
            <person name="Pati A."/>
            <person name="Liolios K."/>
            <person name="Nordberg H.P."/>
            <person name="Cantor M.N."/>
            <person name="Hua S.X."/>
            <person name="Woyke T."/>
        </authorList>
    </citation>
    <scope>NUCLEOTIDE SEQUENCE [LARGE SCALE GENOMIC DNA]</scope>
    <source>
        <strain evidence="2">DSM 19437</strain>
    </source>
</reference>
<dbReference type="HOGENOM" id="CLU_3063936_0_0_10"/>